<dbReference type="InterPro" id="IPR014729">
    <property type="entry name" value="Rossmann-like_a/b/a_fold"/>
</dbReference>
<proteinExistence type="predicted"/>
<keyword evidence="3" id="KW-1185">Reference proteome</keyword>
<dbReference type="OrthoDB" id="175516at2157"/>
<dbReference type="SUPFAM" id="SSF52402">
    <property type="entry name" value="Adenine nucleotide alpha hydrolases-like"/>
    <property type="match status" value="1"/>
</dbReference>
<name>A0A1I6MC24_9EURY</name>
<dbReference type="Pfam" id="PF00733">
    <property type="entry name" value="Asn_synthase"/>
    <property type="match status" value="1"/>
</dbReference>
<accession>A0A1I6MC24</accession>
<dbReference type="EMBL" id="FOZK01000006">
    <property type="protein sequence ID" value="SFS13128.1"/>
    <property type="molecule type" value="Genomic_DNA"/>
</dbReference>
<evidence type="ECO:0000259" key="1">
    <source>
        <dbReference type="Pfam" id="PF00733"/>
    </source>
</evidence>
<gene>
    <name evidence="2" type="ORF">SAMN05216559_4204</name>
</gene>
<dbReference type="GO" id="GO:0006529">
    <property type="term" value="P:asparagine biosynthetic process"/>
    <property type="evidence" value="ECO:0007669"/>
    <property type="project" value="InterPro"/>
</dbReference>
<organism evidence="2 3">
    <name type="scientific">Halomicrobium zhouii</name>
    <dbReference type="NCBI Taxonomy" id="767519"/>
    <lineage>
        <taxon>Archaea</taxon>
        <taxon>Methanobacteriati</taxon>
        <taxon>Methanobacteriota</taxon>
        <taxon>Stenosarchaea group</taxon>
        <taxon>Halobacteria</taxon>
        <taxon>Halobacteriales</taxon>
        <taxon>Haloarculaceae</taxon>
        <taxon>Halomicrobium</taxon>
    </lineage>
</organism>
<dbReference type="InterPro" id="IPR001962">
    <property type="entry name" value="Asn_synthase"/>
</dbReference>
<dbReference type="GO" id="GO:0004066">
    <property type="term" value="F:asparagine synthase (glutamine-hydrolyzing) activity"/>
    <property type="evidence" value="ECO:0007669"/>
    <property type="project" value="InterPro"/>
</dbReference>
<sequence length="589" mass="64177">MAQAVRLLFADPRVEVLERDSDVWVVSGVDPDRLASLVADAPSAAAVRESIDDVAEDAVVVHVAMDEAGPAAVDAYRSVVSNRNCYHCRAGDGTLVLTDQYRNAVSQVPAADRTVAETAVADHLLFRAPVAPTTYLAEIRALEHGTWVHWDLGSGERRQARVGTLAGDRDVDADRPAALGETLEAVLEKGSDGPSAVTNMLSGGVDSTLAGTYLDDAPAVVMEPDAPELAFECQYASEAVELLDADARAVTLREADYLDQLATSVERLGFPSHYSATAVMDAVFGTDDGRRYVNGEGADALFGLTGTKGFRAAARFDDLVSRPMTGALTSLPGSLGEYAATFALQAERARRRPSHPESFAQQFAFFTDPAVVAEFVGEAPVRERARRQYEYVADRVDGLADDPWDAQLELGHLLSFFAHNTVTQWRQLAYAHGKSLFAPFNTRSVARLSQSIPASERYADGHLLPQRSTTKYVPKRLLDRRLPAYDTDKPKGGGVFPRERFFESGCLEDVFDRYEPPSYVPASMYEGHVESWGPLTWNLVTWAVWRDHVLENDDLGVLDGTTEVWCDGDVQVDRAGDSGAEIRTDVQSG</sequence>
<reference evidence="2 3" key="1">
    <citation type="submission" date="2016-10" db="EMBL/GenBank/DDBJ databases">
        <authorList>
            <person name="de Groot N.N."/>
        </authorList>
    </citation>
    <scope>NUCLEOTIDE SEQUENCE [LARGE SCALE GENOMIC DNA]</scope>
    <source>
        <strain evidence="2 3">CGMCC 1.10457</strain>
    </source>
</reference>
<evidence type="ECO:0000313" key="2">
    <source>
        <dbReference type="EMBL" id="SFS13128.1"/>
    </source>
</evidence>
<protein>
    <submittedName>
        <fullName evidence="2">Asparagine synthase</fullName>
    </submittedName>
</protein>
<evidence type="ECO:0000313" key="3">
    <source>
        <dbReference type="Proteomes" id="UP000199062"/>
    </source>
</evidence>
<feature type="domain" description="Asparagine synthetase" evidence="1">
    <location>
        <begin position="197"/>
        <end position="493"/>
    </location>
</feature>
<dbReference type="Proteomes" id="UP000199062">
    <property type="component" value="Unassembled WGS sequence"/>
</dbReference>
<dbReference type="AlphaFoldDB" id="A0A1I6MC24"/>
<dbReference type="Gene3D" id="3.40.50.620">
    <property type="entry name" value="HUPs"/>
    <property type="match status" value="1"/>
</dbReference>
<dbReference type="RefSeq" id="WP_089819435.1">
    <property type="nucleotide sequence ID" value="NZ_FOZK01000006.1"/>
</dbReference>